<dbReference type="RefSeq" id="WP_121220992.1">
    <property type="nucleotide sequence ID" value="NZ_JBIUBA010000002.1"/>
</dbReference>
<accession>A0A495X786</accession>
<keyword evidence="4" id="KW-1185">Reference proteome</keyword>
<keyword evidence="3" id="KW-0255">Endonuclease</keyword>
<dbReference type="EMBL" id="RBXR01000001">
    <property type="protein sequence ID" value="RKT69326.1"/>
    <property type="molecule type" value="Genomic_DNA"/>
</dbReference>
<dbReference type="SUPFAM" id="SSF52980">
    <property type="entry name" value="Restriction endonuclease-like"/>
    <property type="match status" value="1"/>
</dbReference>
<comment type="caution">
    <text evidence="3">The sequence shown here is derived from an EMBL/GenBank/DDBJ whole genome shotgun (WGS) entry which is preliminary data.</text>
</comment>
<feature type="domain" description="Restriction endonuclease type IV Mrr" evidence="1">
    <location>
        <begin position="8"/>
        <end position="105"/>
    </location>
</feature>
<dbReference type="InterPro" id="IPR027417">
    <property type="entry name" value="P-loop_NTPase"/>
</dbReference>
<dbReference type="GO" id="GO:0003677">
    <property type="term" value="F:DNA binding"/>
    <property type="evidence" value="ECO:0007669"/>
    <property type="project" value="InterPro"/>
</dbReference>
<dbReference type="Proteomes" id="UP000272729">
    <property type="component" value="Unassembled WGS sequence"/>
</dbReference>
<evidence type="ECO:0000313" key="3">
    <source>
        <dbReference type="EMBL" id="RKT69326.1"/>
    </source>
</evidence>
<keyword evidence="3" id="KW-0540">Nuclease</keyword>
<gene>
    <name evidence="3" type="ORF">DFJ66_2538</name>
</gene>
<protein>
    <submittedName>
        <fullName evidence="3">Restriction endonuclease</fullName>
    </submittedName>
</protein>
<dbReference type="SUPFAM" id="SSF52540">
    <property type="entry name" value="P-loop containing nucleoside triphosphate hydrolases"/>
    <property type="match status" value="1"/>
</dbReference>
<dbReference type="InterPro" id="IPR011856">
    <property type="entry name" value="tRNA_endonuc-like_dom_sf"/>
</dbReference>
<dbReference type="InterPro" id="IPR049050">
    <property type="entry name" value="nSTAND3"/>
</dbReference>
<dbReference type="GO" id="GO:0004519">
    <property type="term" value="F:endonuclease activity"/>
    <property type="evidence" value="ECO:0007669"/>
    <property type="project" value="UniProtKB-KW"/>
</dbReference>
<dbReference type="InterPro" id="IPR011335">
    <property type="entry name" value="Restrct_endonuc-II-like"/>
</dbReference>
<reference evidence="3 4" key="1">
    <citation type="submission" date="2018-10" db="EMBL/GenBank/DDBJ databases">
        <title>Sequencing the genomes of 1000 actinobacteria strains.</title>
        <authorList>
            <person name="Klenk H.-P."/>
        </authorList>
    </citation>
    <scope>NUCLEOTIDE SEQUENCE [LARGE SCALE GENOMIC DNA]</scope>
    <source>
        <strain evidence="3 4">DSM 43911</strain>
    </source>
</reference>
<dbReference type="GO" id="GO:0009307">
    <property type="term" value="P:DNA restriction-modification system"/>
    <property type="evidence" value="ECO:0007669"/>
    <property type="project" value="InterPro"/>
</dbReference>
<dbReference type="InterPro" id="IPR007560">
    <property type="entry name" value="Restrct_endonuc_IV_Mrr"/>
</dbReference>
<evidence type="ECO:0000259" key="1">
    <source>
        <dbReference type="Pfam" id="PF04471"/>
    </source>
</evidence>
<keyword evidence="3" id="KW-0378">Hydrolase</keyword>
<dbReference type="Pfam" id="PF04471">
    <property type="entry name" value="Mrr_cat"/>
    <property type="match status" value="1"/>
</dbReference>
<dbReference type="AlphaFoldDB" id="A0A495X786"/>
<proteinExistence type="predicted"/>
<dbReference type="OrthoDB" id="9806903at2"/>
<evidence type="ECO:0000259" key="2">
    <source>
        <dbReference type="Pfam" id="PF20720"/>
    </source>
</evidence>
<feature type="domain" description="Novel STAND NTPase 3" evidence="2">
    <location>
        <begin position="175"/>
        <end position="255"/>
    </location>
</feature>
<organism evidence="3 4">
    <name type="scientific">Saccharothrix variisporea</name>
    <dbReference type="NCBI Taxonomy" id="543527"/>
    <lineage>
        <taxon>Bacteria</taxon>
        <taxon>Bacillati</taxon>
        <taxon>Actinomycetota</taxon>
        <taxon>Actinomycetes</taxon>
        <taxon>Pseudonocardiales</taxon>
        <taxon>Pseudonocardiaceae</taxon>
        <taxon>Saccharothrix</taxon>
    </lineage>
</organism>
<name>A0A495X786_9PSEU</name>
<dbReference type="Gene3D" id="3.40.50.300">
    <property type="entry name" value="P-loop containing nucleotide triphosphate hydrolases"/>
    <property type="match status" value="1"/>
</dbReference>
<dbReference type="Pfam" id="PF20720">
    <property type="entry name" value="nSTAND3"/>
    <property type="match status" value="1"/>
</dbReference>
<evidence type="ECO:0000313" key="4">
    <source>
        <dbReference type="Proteomes" id="UP000272729"/>
    </source>
</evidence>
<dbReference type="Gene3D" id="3.40.1350.10">
    <property type="match status" value="1"/>
</dbReference>
<sequence length="289" mass="32398">MDASDLGRLSDHDFEVLCRDLFEEILGTPLEVLARGRDRGVDLRHVATDGASVVIQCKHWARTGRAGLLRHMRDHARPKVAALMPDRYILATTVELTADAMDTLKADLGPYVRTTGDLYGVEQIVEELRKRPELVRRHFRMCKSSTAVMRDVLHQDILIRSSDLLDELDECARTFVPTPAFDRAWELFRESSVCLLAGIPGIGKTTLARMLARRCIEEGYQLVEVSRDVDELDKAWLDGVKQVFYYDDFLGQVDGSSRERVVVGVSWPYSPPFGTTAFGAGQRSGAARS</sequence>